<name>W7QMR0_9ALTE</name>
<dbReference type="AlphaFoldDB" id="W7QMR0"/>
<accession>W7QMR0</accession>
<comment type="caution">
    <text evidence="1">The sequence shown here is derived from an EMBL/GenBank/DDBJ whole genome shotgun (WGS) entry which is preliminary data.</text>
</comment>
<evidence type="ECO:0000313" key="2">
    <source>
        <dbReference type="Proteomes" id="UP000019276"/>
    </source>
</evidence>
<keyword evidence="2" id="KW-1185">Reference proteome</keyword>
<dbReference type="eggNOG" id="ENOG50328V0">
    <property type="taxonomic scope" value="Bacteria"/>
</dbReference>
<gene>
    <name evidence="1" type="ORF">DS2_09042</name>
</gene>
<proteinExistence type="predicted"/>
<dbReference type="OrthoDB" id="6380403at2"/>
<dbReference type="Proteomes" id="UP000019276">
    <property type="component" value="Unassembled WGS sequence"/>
</dbReference>
<reference evidence="1 2" key="1">
    <citation type="journal article" date="2014" name="Genome Announc.">
        <title>Draft Genome Sequence of the Agar-Degrading Bacterium Catenovulum sp. Strain DS-2, Isolated from Intestines of Haliotis diversicolor.</title>
        <authorList>
            <person name="Shan D."/>
            <person name="Li X."/>
            <person name="Gu Z."/>
            <person name="Wei G."/>
            <person name="Gao Z."/>
            <person name="Shao Z."/>
        </authorList>
    </citation>
    <scope>NUCLEOTIDE SEQUENCE [LARGE SCALE GENOMIC DNA]</scope>
    <source>
        <strain evidence="1 2">DS-2</strain>
    </source>
</reference>
<evidence type="ECO:0000313" key="1">
    <source>
        <dbReference type="EMBL" id="EWH10232.1"/>
    </source>
</evidence>
<dbReference type="RefSeq" id="WP_035014415.1">
    <property type="nucleotide sequence ID" value="NZ_ARZY01000014.1"/>
</dbReference>
<protein>
    <submittedName>
        <fullName evidence="1">Uncharacterized protein</fullName>
    </submittedName>
</protein>
<sequence length="377" mass="41663">MKGSIVALSAVMLCIVGLFSFFLRQPADSLAQSNNPTTSEVVLDDVKYLTPTHTVHDSSNLKSPSDCEKALLPLDNRQHIKSCIDLLSAEQPPSIEHLMNLYKAWGAVDLNNALAHLVAQPAEISSYLIYDVISAASSDNLNSVLAWLESQTLEENLKSDLIVSAYVGASENNQASILALAENLTNPQLKTQIIDSILVNWAKVEYAAVLAWIEGRERPYMYHTVINKLVLNMLEQQPAEALYYLELMPENPQKTKLISRYAHVTAKQDLSSALTWAITLDEPAERAAALTSILDLAVAEPQNQQFAWQLALNETEASVQQQLLTSVAQNIANQDVLWLVDKFAGVPESSKAEVAQIIVQKWREIDEEAANNWANSL</sequence>
<dbReference type="EMBL" id="ARZY01000014">
    <property type="protein sequence ID" value="EWH10232.1"/>
    <property type="molecule type" value="Genomic_DNA"/>
</dbReference>
<organism evidence="1 2">
    <name type="scientific">Catenovulum agarivorans DS-2</name>
    <dbReference type="NCBI Taxonomy" id="1328313"/>
    <lineage>
        <taxon>Bacteria</taxon>
        <taxon>Pseudomonadati</taxon>
        <taxon>Pseudomonadota</taxon>
        <taxon>Gammaproteobacteria</taxon>
        <taxon>Alteromonadales</taxon>
        <taxon>Alteromonadaceae</taxon>
        <taxon>Catenovulum</taxon>
    </lineage>
</organism>